<feature type="region of interest" description="Disordered" evidence="1">
    <location>
        <begin position="177"/>
        <end position="205"/>
    </location>
</feature>
<keyword evidence="3" id="KW-1185">Reference proteome</keyword>
<accession>A0A8X6IFZ7</accession>
<dbReference type="EMBL" id="BMAW01044220">
    <property type="protein sequence ID" value="GFS43460.1"/>
    <property type="molecule type" value="Genomic_DNA"/>
</dbReference>
<sequence length="205" mass="21420">DVPVPAPTPPVNIPKATPELTTFQKEWLERIEHITDGASLEDALAKFSTILGGRSFRRRGRGHKRSTSAASRAAPVDPPAESSSGAAGSSTGATSAGSSSTSKLKFNPAEASDIKNLLGQTRGEPSRLSCPGLPNIAPFHLSKWRPILGGVLAAPSGTRRSNFMGSLRPLRTTCCSPALTRRRSGKSSGGLKTRPPAPMGSSIQL</sequence>
<comment type="caution">
    <text evidence="2">The sequence shown here is derived from an EMBL/GenBank/DDBJ whole genome shotgun (WGS) entry which is preliminary data.</text>
</comment>
<dbReference type="Proteomes" id="UP000887013">
    <property type="component" value="Unassembled WGS sequence"/>
</dbReference>
<reference evidence="2" key="1">
    <citation type="submission" date="2020-08" db="EMBL/GenBank/DDBJ databases">
        <title>Multicomponent nature underlies the extraordinary mechanical properties of spider dragline silk.</title>
        <authorList>
            <person name="Kono N."/>
            <person name="Nakamura H."/>
            <person name="Mori M."/>
            <person name="Yoshida Y."/>
            <person name="Ohtoshi R."/>
            <person name="Malay A.D."/>
            <person name="Moran D.A.P."/>
            <person name="Tomita M."/>
            <person name="Numata K."/>
            <person name="Arakawa K."/>
        </authorList>
    </citation>
    <scope>NUCLEOTIDE SEQUENCE</scope>
</reference>
<name>A0A8X6IFZ7_NEPPI</name>
<evidence type="ECO:0000256" key="1">
    <source>
        <dbReference type="SAM" id="MobiDB-lite"/>
    </source>
</evidence>
<feature type="region of interest" description="Disordered" evidence="1">
    <location>
        <begin position="54"/>
        <end position="107"/>
    </location>
</feature>
<gene>
    <name evidence="2" type="ORF">NPIL_106591</name>
</gene>
<evidence type="ECO:0000313" key="2">
    <source>
        <dbReference type="EMBL" id="GFS43460.1"/>
    </source>
</evidence>
<proteinExistence type="predicted"/>
<dbReference type="AlphaFoldDB" id="A0A8X6IFZ7"/>
<protein>
    <submittedName>
        <fullName evidence="2">Uncharacterized protein</fullName>
    </submittedName>
</protein>
<feature type="compositionally biased region" description="Basic residues" evidence="1">
    <location>
        <begin position="55"/>
        <end position="66"/>
    </location>
</feature>
<feature type="compositionally biased region" description="Low complexity" evidence="1">
    <location>
        <begin position="82"/>
        <end position="102"/>
    </location>
</feature>
<organism evidence="2 3">
    <name type="scientific">Nephila pilipes</name>
    <name type="common">Giant wood spider</name>
    <name type="synonym">Nephila maculata</name>
    <dbReference type="NCBI Taxonomy" id="299642"/>
    <lineage>
        <taxon>Eukaryota</taxon>
        <taxon>Metazoa</taxon>
        <taxon>Ecdysozoa</taxon>
        <taxon>Arthropoda</taxon>
        <taxon>Chelicerata</taxon>
        <taxon>Arachnida</taxon>
        <taxon>Araneae</taxon>
        <taxon>Araneomorphae</taxon>
        <taxon>Entelegynae</taxon>
        <taxon>Araneoidea</taxon>
        <taxon>Nephilidae</taxon>
        <taxon>Nephila</taxon>
    </lineage>
</organism>
<evidence type="ECO:0000313" key="3">
    <source>
        <dbReference type="Proteomes" id="UP000887013"/>
    </source>
</evidence>
<feature type="non-terminal residue" evidence="2">
    <location>
        <position position="1"/>
    </location>
</feature>